<dbReference type="Proteomes" id="UP000789525">
    <property type="component" value="Unassembled WGS sequence"/>
</dbReference>
<accession>A0ACA9P4E1</accession>
<comment type="caution">
    <text evidence="1">The sequence shown here is derived from an EMBL/GenBank/DDBJ whole genome shotgun (WGS) entry which is preliminary data.</text>
</comment>
<feature type="non-terminal residue" evidence="1">
    <location>
        <position position="74"/>
    </location>
</feature>
<evidence type="ECO:0000313" key="1">
    <source>
        <dbReference type="EMBL" id="CAG8684040.1"/>
    </source>
</evidence>
<protein>
    <submittedName>
        <fullName evidence="1">10018_t:CDS:1</fullName>
    </submittedName>
</protein>
<name>A0ACA9P4E1_9GLOM</name>
<dbReference type="EMBL" id="CAJVPT010027544">
    <property type="protein sequence ID" value="CAG8684040.1"/>
    <property type="molecule type" value="Genomic_DNA"/>
</dbReference>
<reference evidence="1" key="1">
    <citation type="submission" date="2021-06" db="EMBL/GenBank/DDBJ databases">
        <authorList>
            <person name="Kallberg Y."/>
            <person name="Tangrot J."/>
            <person name="Rosling A."/>
        </authorList>
    </citation>
    <scope>NUCLEOTIDE SEQUENCE</scope>
    <source>
        <strain evidence="1">CL356</strain>
    </source>
</reference>
<organism evidence="1 2">
    <name type="scientific">Acaulospora colombiana</name>
    <dbReference type="NCBI Taxonomy" id="27376"/>
    <lineage>
        <taxon>Eukaryota</taxon>
        <taxon>Fungi</taxon>
        <taxon>Fungi incertae sedis</taxon>
        <taxon>Mucoromycota</taxon>
        <taxon>Glomeromycotina</taxon>
        <taxon>Glomeromycetes</taxon>
        <taxon>Diversisporales</taxon>
        <taxon>Acaulosporaceae</taxon>
        <taxon>Acaulospora</taxon>
    </lineage>
</organism>
<keyword evidence="2" id="KW-1185">Reference proteome</keyword>
<sequence>MVSTIPARANSGHKWGEEGQNDSHANWRAAMDQQQEVSEATPLLSSKKPGYSSVDSDWWTELRTIGRYTLPVFG</sequence>
<proteinExistence type="predicted"/>
<gene>
    <name evidence="1" type="ORF">ACOLOM_LOCUS9468</name>
</gene>
<evidence type="ECO:0000313" key="2">
    <source>
        <dbReference type="Proteomes" id="UP000789525"/>
    </source>
</evidence>